<feature type="compositionally biased region" description="Basic and acidic residues" evidence="1">
    <location>
        <begin position="118"/>
        <end position="171"/>
    </location>
</feature>
<proteinExistence type="predicted"/>
<reference evidence="2" key="1">
    <citation type="submission" date="2015-08" db="EMBL/GenBank/DDBJ databases">
        <authorList>
            <person name="Babu N.S."/>
            <person name="Beckwith C.J."/>
            <person name="Beseler K.G."/>
            <person name="Brison A."/>
            <person name="Carone J.V."/>
            <person name="Caskin T.P."/>
            <person name="Diamond M."/>
            <person name="Durham M.E."/>
            <person name="Foxe J.M."/>
            <person name="Go M."/>
            <person name="Henderson B.A."/>
            <person name="Jones I.B."/>
            <person name="McGettigan J.A."/>
            <person name="Micheletti S.J."/>
            <person name="Nasrallah M.E."/>
            <person name="Ortiz D."/>
            <person name="Piller C.R."/>
            <person name="Privatt S.R."/>
            <person name="Schneider S.L."/>
            <person name="Sharp S."/>
            <person name="Smith T.C."/>
            <person name="Stanton J.D."/>
            <person name="Ullery H.E."/>
            <person name="Wilson R.J."/>
            <person name="Serrano M.G."/>
            <person name="Buck G."/>
            <person name="Lee V."/>
            <person name="Wang Y."/>
            <person name="Carvalho R."/>
            <person name="Voegtly L."/>
            <person name="Shi R."/>
            <person name="Duckworth R."/>
            <person name="Johnson A."/>
            <person name="Loviza R."/>
            <person name="Walstead R."/>
            <person name="Shah Z."/>
            <person name="Kiflezghi M."/>
            <person name="Wade K."/>
            <person name="Ball S.L."/>
            <person name="Bradley K.W."/>
            <person name="Asai D.J."/>
            <person name="Bowman C.A."/>
            <person name="Russell D.A."/>
            <person name="Pope W.H."/>
            <person name="Jacobs-Sera D."/>
            <person name="Hendrix R.W."/>
            <person name="Hatfull G.F."/>
        </authorList>
    </citation>
    <scope>NUCLEOTIDE SEQUENCE</scope>
</reference>
<gene>
    <name evidence="2" type="ORF">g.28907</name>
</gene>
<sequence>MSVIFQRNSLHPFELKAGVMKQPLQYILVFAVLTAVILPSRCESAGRELLQGTETSADAADIKTATPDLTRDALRPTIGTSTSGKSGGIATLLPSVVVPKDTGDASLKLPGKDSGLPSDKDKPKPHCEHGKDRDGRCKPPPHHCEHGKDRDGRCKPPPHHCEHGKDRDGRCKPPPHHC</sequence>
<evidence type="ECO:0000256" key="1">
    <source>
        <dbReference type="SAM" id="MobiDB-lite"/>
    </source>
</evidence>
<feature type="compositionally biased region" description="Low complexity" evidence="1">
    <location>
        <begin position="77"/>
        <end position="89"/>
    </location>
</feature>
<accession>A0A1D2AEG4</accession>
<feature type="region of interest" description="Disordered" evidence="1">
    <location>
        <begin position="103"/>
        <end position="178"/>
    </location>
</feature>
<feature type="non-terminal residue" evidence="2">
    <location>
        <position position="178"/>
    </location>
</feature>
<dbReference type="AlphaFoldDB" id="A0A1D2AEG4"/>
<name>A0A1D2AEG4_AUXPR</name>
<feature type="region of interest" description="Disordered" evidence="1">
    <location>
        <begin position="52"/>
        <end position="89"/>
    </location>
</feature>
<organism evidence="2">
    <name type="scientific">Auxenochlorella protothecoides</name>
    <name type="common">Green microalga</name>
    <name type="synonym">Chlorella protothecoides</name>
    <dbReference type="NCBI Taxonomy" id="3075"/>
    <lineage>
        <taxon>Eukaryota</taxon>
        <taxon>Viridiplantae</taxon>
        <taxon>Chlorophyta</taxon>
        <taxon>core chlorophytes</taxon>
        <taxon>Trebouxiophyceae</taxon>
        <taxon>Chlorellales</taxon>
        <taxon>Chlorellaceae</taxon>
        <taxon>Auxenochlorella</taxon>
    </lineage>
</organism>
<evidence type="ECO:0000313" key="2">
    <source>
        <dbReference type="EMBL" id="JAT77333.1"/>
    </source>
</evidence>
<dbReference type="EMBL" id="GDKF01001289">
    <property type="protein sequence ID" value="JAT77333.1"/>
    <property type="molecule type" value="Transcribed_RNA"/>
</dbReference>
<protein>
    <submittedName>
        <fullName evidence="2">Uncharacterized protein</fullName>
    </submittedName>
</protein>